<feature type="transmembrane region" description="Helical" evidence="16">
    <location>
        <begin position="339"/>
        <end position="357"/>
    </location>
</feature>
<dbReference type="PIRSF" id="PIRSF016055">
    <property type="entry name" value="NADH-UbQ_OxRdtase_B_su"/>
    <property type="match status" value="1"/>
</dbReference>
<evidence type="ECO:0000256" key="12">
    <source>
        <dbReference type="ARBA" id="ARBA00023065"/>
    </source>
</evidence>
<keyword evidence="19" id="KW-1185">Reference proteome</keyword>
<dbReference type="PANTHER" id="PTHR30578:SF1">
    <property type="entry name" value="NA(+)-TRANSLOCATING NADH-QUINONE REDUCTASE SUBUNIT B"/>
    <property type="match status" value="1"/>
</dbReference>
<evidence type="ECO:0000256" key="17">
    <source>
        <dbReference type="PIRSR" id="PIRSR016055-50"/>
    </source>
</evidence>
<keyword evidence="10 16" id="KW-0520">NAD</keyword>
<evidence type="ECO:0000256" key="14">
    <source>
        <dbReference type="ARBA" id="ARBA00023136"/>
    </source>
</evidence>
<dbReference type="HAMAP" id="MF_00426">
    <property type="entry name" value="NqrB"/>
    <property type="match status" value="1"/>
</dbReference>
<dbReference type="Pfam" id="PF03116">
    <property type="entry name" value="NQR2_RnfD_RnfE"/>
    <property type="match status" value="1"/>
</dbReference>
<evidence type="ECO:0000256" key="3">
    <source>
        <dbReference type="ARBA" id="ARBA00022519"/>
    </source>
</evidence>
<keyword evidence="14 16" id="KW-0472">Membrane</keyword>
<name>A0A1M7Y4V3_9BACT</name>
<evidence type="ECO:0000313" key="18">
    <source>
        <dbReference type="EMBL" id="SHO47222.1"/>
    </source>
</evidence>
<comment type="catalytic activity">
    <reaction evidence="16">
        <text>a ubiquinone + n Na(+)(in) + NADH + H(+) = a ubiquinol + n Na(+)(out) + NAD(+)</text>
        <dbReference type="Rhea" id="RHEA:47748"/>
        <dbReference type="Rhea" id="RHEA-COMP:9565"/>
        <dbReference type="Rhea" id="RHEA-COMP:9566"/>
        <dbReference type="ChEBI" id="CHEBI:15378"/>
        <dbReference type="ChEBI" id="CHEBI:16389"/>
        <dbReference type="ChEBI" id="CHEBI:17976"/>
        <dbReference type="ChEBI" id="CHEBI:29101"/>
        <dbReference type="ChEBI" id="CHEBI:57540"/>
        <dbReference type="ChEBI" id="CHEBI:57945"/>
        <dbReference type="EC" id="7.2.1.1"/>
    </reaction>
</comment>
<evidence type="ECO:0000256" key="11">
    <source>
        <dbReference type="ARBA" id="ARBA00023053"/>
    </source>
</evidence>
<dbReference type="InterPro" id="IPR010966">
    <property type="entry name" value="NqrB"/>
</dbReference>
<dbReference type="PANTHER" id="PTHR30578">
    <property type="entry name" value="ELECTRON TRANSPORT COMPLEX PROTEIN RNFD"/>
    <property type="match status" value="1"/>
</dbReference>
<keyword evidence="6 16" id="KW-0288">FMN</keyword>
<feature type="modified residue" description="FMN phosphoryl threonine" evidence="16 17">
    <location>
        <position position="221"/>
    </location>
</feature>
<evidence type="ECO:0000256" key="15">
    <source>
        <dbReference type="ARBA" id="ARBA00023201"/>
    </source>
</evidence>
<feature type="transmembrane region" description="Helical" evidence="16">
    <location>
        <begin position="242"/>
        <end position="270"/>
    </location>
</feature>
<comment type="subcellular location">
    <subcellularLocation>
        <location evidence="16">Cell membrane</location>
        <topology evidence="16">Multi-pass membrane protein</topology>
    </subcellularLocation>
</comment>
<proteinExistence type="inferred from homology"/>
<feature type="transmembrane region" description="Helical" evidence="16">
    <location>
        <begin position="50"/>
        <end position="67"/>
    </location>
</feature>
<evidence type="ECO:0000256" key="16">
    <source>
        <dbReference type="HAMAP-Rule" id="MF_00426"/>
    </source>
</evidence>
<keyword evidence="3" id="KW-0997">Cell inner membrane</keyword>
<feature type="transmembrane region" description="Helical" evidence="16">
    <location>
        <begin position="308"/>
        <end position="327"/>
    </location>
</feature>
<gene>
    <name evidence="16" type="primary">nqrB</name>
    <name evidence="18" type="ORF">SAMN02745220_01790</name>
</gene>
<dbReference type="GO" id="GO:0010181">
    <property type="term" value="F:FMN binding"/>
    <property type="evidence" value="ECO:0007669"/>
    <property type="project" value="InterPro"/>
</dbReference>
<keyword evidence="9 16" id="KW-1133">Transmembrane helix</keyword>
<keyword evidence="11 16" id="KW-0915">Sodium</keyword>
<comment type="subunit">
    <text evidence="16">Composed of six subunits; NqrA, NqrB, NqrC, NqrD, NqrE and NqrF.</text>
</comment>
<evidence type="ECO:0000256" key="6">
    <source>
        <dbReference type="ARBA" id="ARBA00022643"/>
    </source>
</evidence>
<keyword evidence="5 16" id="KW-0285">Flavoprotein</keyword>
<dbReference type="AlphaFoldDB" id="A0A1M7Y4V3"/>
<dbReference type="EC" id="7.2.1.1" evidence="16"/>
<evidence type="ECO:0000256" key="5">
    <source>
        <dbReference type="ARBA" id="ARBA00022630"/>
    </source>
</evidence>
<dbReference type="InterPro" id="IPR004338">
    <property type="entry name" value="NqrB/RnfD"/>
</dbReference>
<feature type="transmembrane region" description="Helical" evidence="16">
    <location>
        <begin position="277"/>
        <end position="296"/>
    </location>
</feature>
<dbReference type="NCBIfam" id="TIGR01937">
    <property type="entry name" value="nqrB"/>
    <property type="match status" value="1"/>
</dbReference>
<protein>
    <recommendedName>
        <fullName evidence="16">Na(+)-translocating NADH-quinone reductase subunit B</fullName>
        <shortName evidence="16">Na(+)-NQR subunit B</shortName>
        <shortName evidence="16">Na(+)-translocating NQR subunit B</shortName>
        <ecNumber evidence="16">7.2.1.1</ecNumber>
    </recommendedName>
    <alternativeName>
        <fullName evidence="16">NQR complex subunit B</fullName>
    </alternativeName>
    <alternativeName>
        <fullName evidence="16">NQR-1 subunit B</fullName>
    </alternativeName>
</protein>
<evidence type="ECO:0000256" key="13">
    <source>
        <dbReference type="ARBA" id="ARBA00023075"/>
    </source>
</evidence>
<dbReference type="GO" id="GO:0055085">
    <property type="term" value="P:transmembrane transport"/>
    <property type="evidence" value="ECO:0007669"/>
    <property type="project" value="InterPro"/>
</dbReference>
<dbReference type="EMBL" id="FRFE01000007">
    <property type="protein sequence ID" value="SHO47222.1"/>
    <property type="molecule type" value="Genomic_DNA"/>
</dbReference>
<keyword evidence="1 16" id="KW-0813">Transport</keyword>
<evidence type="ECO:0000256" key="8">
    <source>
        <dbReference type="ARBA" id="ARBA00022967"/>
    </source>
</evidence>
<evidence type="ECO:0000313" key="19">
    <source>
        <dbReference type="Proteomes" id="UP000184603"/>
    </source>
</evidence>
<dbReference type="GO" id="GO:0006814">
    <property type="term" value="P:sodium ion transport"/>
    <property type="evidence" value="ECO:0007669"/>
    <property type="project" value="UniProtKB-UniRule"/>
</dbReference>
<feature type="transmembrane region" description="Helical" evidence="16">
    <location>
        <begin position="144"/>
        <end position="174"/>
    </location>
</feature>
<evidence type="ECO:0000256" key="4">
    <source>
        <dbReference type="ARBA" id="ARBA00022553"/>
    </source>
</evidence>
<feature type="transmembrane region" description="Helical" evidence="16">
    <location>
        <begin position="363"/>
        <end position="383"/>
    </location>
</feature>
<dbReference type="STRING" id="1121416.SAMN02745220_01790"/>
<evidence type="ECO:0000256" key="10">
    <source>
        <dbReference type="ARBA" id="ARBA00023027"/>
    </source>
</evidence>
<accession>A0A1M7Y4V3</accession>
<dbReference type="GO" id="GO:0016655">
    <property type="term" value="F:oxidoreductase activity, acting on NAD(P)H, quinone or similar compound as acceptor"/>
    <property type="evidence" value="ECO:0007669"/>
    <property type="project" value="UniProtKB-UniRule"/>
</dbReference>
<keyword evidence="7 16" id="KW-0812">Transmembrane</keyword>
<dbReference type="NCBIfam" id="NF003756">
    <property type="entry name" value="PRK05349.1"/>
    <property type="match status" value="1"/>
</dbReference>
<dbReference type="GO" id="GO:0005886">
    <property type="term" value="C:plasma membrane"/>
    <property type="evidence" value="ECO:0007669"/>
    <property type="project" value="UniProtKB-SubCell"/>
</dbReference>
<comment type="similarity">
    <text evidence="16">Belongs to the NqrB/RnfD family.</text>
</comment>
<keyword evidence="2 16" id="KW-1003">Cell membrane</keyword>
<keyword evidence="4 16" id="KW-0597">Phosphoprotein</keyword>
<evidence type="ECO:0000256" key="2">
    <source>
        <dbReference type="ARBA" id="ARBA00022475"/>
    </source>
</evidence>
<comment type="cofactor">
    <cofactor evidence="16 17">
        <name>FMN</name>
        <dbReference type="ChEBI" id="CHEBI:58210"/>
    </cofactor>
</comment>
<evidence type="ECO:0000256" key="1">
    <source>
        <dbReference type="ARBA" id="ARBA00022448"/>
    </source>
</evidence>
<feature type="transmembrane region" description="Helical" evidence="16">
    <location>
        <begin position="111"/>
        <end position="132"/>
    </location>
</feature>
<keyword evidence="15 16" id="KW-0739">Sodium transport</keyword>
<reference evidence="18 19" key="1">
    <citation type="submission" date="2016-12" db="EMBL/GenBank/DDBJ databases">
        <authorList>
            <person name="Song W.-J."/>
            <person name="Kurnit D.M."/>
        </authorList>
    </citation>
    <scope>NUCLEOTIDE SEQUENCE [LARGE SCALE GENOMIC DNA]</scope>
    <source>
        <strain evidence="18 19">DSM 18488</strain>
    </source>
</reference>
<sequence>MEEMGRHFKPGGRYARWYPLYEAFDSFLFGSNTTTKVAPHVRDGIDLKRIMTTVLVALLPCTIMALWNTGYQANLALGTLGLAAPEGWRGSIMAIVGCDPNSIFSNMLHGALYFLPIYIVTMLVGSFWEGVFNIIRGHEFSEAFLVSGLLFTLSLPPTIPLWQVAVGISCGLVFAKEVFGGVGRNFMNPALASRAFIYFAYPAQLTGDKIWTAVDGVTSATPLGVIAAAAPGSNVTDLGYNWWQLFVGTIPGSLGETSTLACLLGAVILLATRVASWRIIVSMLLGGFVASLYFILQSDPANPLYGLGPHYHLVLGSFAFGMVFMATDPVSAAHTRTGQWFYGGLIGILCIVIRVANPAYPEGVMLAILLGNVFAPLMDYFVLQANIKRRMVRHG</sequence>
<evidence type="ECO:0000256" key="9">
    <source>
        <dbReference type="ARBA" id="ARBA00022989"/>
    </source>
</evidence>
<keyword evidence="8 16" id="KW-1278">Translocase</keyword>
<evidence type="ECO:0000256" key="7">
    <source>
        <dbReference type="ARBA" id="ARBA00022692"/>
    </source>
</evidence>
<dbReference type="Proteomes" id="UP000184603">
    <property type="component" value="Unassembled WGS sequence"/>
</dbReference>
<dbReference type="GO" id="GO:0022904">
    <property type="term" value="P:respiratory electron transport chain"/>
    <property type="evidence" value="ECO:0007669"/>
    <property type="project" value="InterPro"/>
</dbReference>
<keyword evidence="12 16" id="KW-0406">Ion transport</keyword>
<organism evidence="18 19">
    <name type="scientific">Desulfopila aestuarii DSM 18488</name>
    <dbReference type="NCBI Taxonomy" id="1121416"/>
    <lineage>
        <taxon>Bacteria</taxon>
        <taxon>Pseudomonadati</taxon>
        <taxon>Thermodesulfobacteriota</taxon>
        <taxon>Desulfobulbia</taxon>
        <taxon>Desulfobulbales</taxon>
        <taxon>Desulfocapsaceae</taxon>
        <taxon>Desulfopila</taxon>
    </lineage>
</organism>
<keyword evidence="13 16" id="KW-0830">Ubiquinone</keyword>
<comment type="function">
    <text evidence="16">NQR complex catalyzes the reduction of ubiquinone-1 to ubiquinol by two successive reactions, coupled with the transport of Na(+) ions from the cytoplasm to the periplasm. NqrA to NqrE are probably involved in the second step, the conversion of ubisemiquinone to ubiquinol.</text>
</comment>